<sequence length="90" mass="10652">MENNIQYTPDILHRVDGISVNFFQDLTEIKLCFFQFFFTAVDHADTGISQQAIDFHVVLIRQQDLIEGEQYIRHWNLLRNHDEAVQIMEA</sequence>
<organism evidence="1">
    <name type="scientific">bioreactor metagenome</name>
    <dbReference type="NCBI Taxonomy" id="1076179"/>
    <lineage>
        <taxon>unclassified sequences</taxon>
        <taxon>metagenomes</taxon>
        <taxon>ecological metagenomes</taxon>
    </lineage>
</organism>
<accession>A0A645C2T1</accession>
<reference evidence="1" key="1">
    <citation type="submission" date="2019-08" db="EMBL/GenBank/DDBJ databases">
        <authorList>
            <person name="Kucharzyk K."/>
            <person name="Murdoch R.W."/>
            <person name="Higgins S."/>
            <person name="Loffler F."/>
        </authorList>
    </citation>
    <scope>NUCLEOTIDE SEQUENCE</scope>
</reference>
<protein>
    <submittedName>
        <fullName evidence="1">Uncharacterized protein</fullName>
    </submittedName>
</protein>
<proteinExistence type="predicted"/>
<name>A0A645C2T1_9ZZZZ</name>
<dbReference type="EMBL" id="VSSQ01024518">
    <property type="protein sequence ID" value="MPM72080.1"/>
    <property type="molecule type" value="Genomic_DNA"/>
</dbReference>
<evidence type="ECO:0000313" key="1">
    <source>
        <dbReference type="EMBL" id="MPM72080.1"/>
    </source>
</evidence>
<gene>
    <name evidence="1" type="ORF">SDC9_119053</name>
</gene>
<comment type="caution">
    <text evidence="1">The sequence shown here is derived from an EMBL/GenBank/DDBJ whole genome shotgun (WGS) entry which is preliminary data.</text>
</comment>
<dbReference type="AlphaFoldDB" id="A0A645C2T1"/>